<gene>
    <name evidence="2" type="ORF">TOLI1172_LOCUS2190</name>
</gene>
<name>A0A7S1EQV2_9RHOD</name>
<dbReference type="AlphaFoldDB" id="A0A7S1EQV2"/>
<feature type="compositionally biased region" description="Low complexity" evidence="1">
    <location>
        <begin position="61"/>
        <end position="77"/>
    </location>
</feature>
<feature type="region of interest" description="Disordered" evidence="1">
    <location>
        <begin position="1"/>
        <end position="117"/>
    </location>
</feature>
<sequence>MSPTATVSRSGRVISRPDINGVYDASAVATPAPVSHARRSKTGSAGAKASSKSSTGKKHAAASPGSSVSSDAPQSASHNPEQASDGNLNVISGDKARVSPLRSRKRSLEKSAIRNDGNRVRSIRAASESEEKSILEQNVILNDDWDLLSDEESEVRRFVADNFVVKPVQRPFPGGADVVSEGLSTRERIASTRGISQSDIAIAVPAGRQRLGELPFWNVQHRKLIRVQLDSEHAASDVALIGMDNHEIGNDTKTVPSGSNNECSERSWRWSAAGYPFRLYGRFDPRAETALVAGIGGTGVAFTGSERRKRLAGTLAGGPVGGSVIGSAGIEKRSARGRELRSNLGKGGHRGGDDAAGERREAMGRRFTPHNSRKGWVVCRECKTDVWPPNCRKHLSICK</sequence>
<accession>A0A7S1EQV2</accession>
<protein>
    <submittedName>
        <fullName evidence="2">Uncharacterized protein</fullName>
    </submittedName>
</protein>
<feature type="compositionally biased region" description="Polar residues" evidence="1">
    <location>
        <begin position="78"/>
        <end position="90"/>
    </location>
</feature>
<organism evidence="2">
    <name type="scientific">Timspurckia oligopyrenoides</name>
    <dbReference type="NCBI Taxonomy" id="708627"/>
    <lineage>
        <taxon>Eukaryota</taxon>
        <taxon>Rhodophyta</taxon>
        <taxon>Bangiophyceae</taxon>
        <taxon>Porphyridiales</taxon>
        <taxon>Porphyridiaceae</taxon>
        <taxon>Timspurckia</taxon>
    </lineage>
</organism>
<evidence type="ECO:0000256" key="1">
    <source>
        <dbReference type="SAM" id="MobiDB-lite"/>
    </source>
</evidence>
<feature type="compositionally biased region" description="Basic and acidic residues" evidence="1">
    <location>
        <begin position="106"/>
        <end position="117"/>
    </location>
</feature>
<reference evidence="2" key="1">
    <citation type="submission" date="2021-01" db="EMBL/GenBank/DDBJ databases">
        <authorList>
            <person name="Corre E."/>
            <person name="Pelletier E."/>
            <person name="Niang G."/>
            <person name="Scheremetjew M."/>
            <person name="Finn R."/>
            <person name="Kale V."/>
            <person name="Holt S."/>
            <person name="Cochrane G."/>
            <person name="Meng A."/>
            <person name="Brown T."/>
            <person name="Cohen L."/>
        </authorList>
    </citation>
    <scope>NUCLEOTIDE SEQUENCE</scope>
    <source>
        <strain evidence="2">CCMP3278</strain>
    </source>
</reference>
<proteinExistence type="predicted"/>
<dbReference type="EMBL" id="HBFP01003077">
    <property type="protein sequence ID" value="CAD8817801.1"/>
    <property type="molecule type" value="Transcribed_RNA"/>
</dbReference>
<feature type="compositionally biased region" description="Basic and acidic residues" evidence="1">
    <location>
        <begin position="350"/>
        <end position="359"/>
    </location>
</feature>
<feature type="compositionally biased region" description="Low complexity" evidence="1">
    <location>
        <begin position="42"/>
        <end position="54"/>
    </location>
</feature>
<feature type="region of interest" description="Disordered" evidence="1">
    <location>
        <begin position="335"/>
        <end position="359"/>
    </location>
</feature>
<evidence type="ECO:0000313" key="2">
    <source>
        <dbReference type="EMBL" id="CAD8817801.1"/>
    </source>
</evidence>